<dbReference type="Pfam" id="PF13847">
    <property type="entry name" value="Methyltransf_31"/>
    <property type="match status" value="1"/>
</dbReference>
<evidence type="ECO:0000313" key="8">
    <source>
        <dbReference type="EMBL" id="NYS95647.1"/>
    </source>
</evidence>
<dbReference type="PANTHER" id="PTHR43182:SF1">
    <property type="entry name" value="COBALT-PRECORRIN-7 C(5)-METHYLTRANSFERASE"/>
    <property type="match status" value="1"/>
</dbReference>
<dbReference type="Proteomes" id="UP000589521">
    <property type="component" value="Unassembled WGS sequence"/>
</dbReference>
<protein>
    <submittedName>
        <fullName evidence="8">Decarboxylating cobalt-precorrin-6B (C(15))-methyltransferase</fullName>
    </submittedName>
</protein>
<name>A0A7Z0M4C2_9STRE</name>
<keyword evidence="5" id="KW-0949">S-adenosyl-L-methionine</keyword>
<evidence type="ECO:0000313" key="10">
    <source>
        <dbReference type="Proteomes" id="UP000589521"/>
    </source>
</evidence>
<keyword evidence="2" id="KW-0169">Cobalamin biosynthesis</keyword>
<dbReference type="GO" id="GO:0008276">
    <property type="term" value="F:protein methyltransferase activity"/>
    <property type="evidence" value="ECO:0007669"/>
    <property type="project" value="InterPro"/>
</dbReference>
<sequence length="185" mass="20438">MKDSLFLRDKVPMTKADVRAVSIDKLDLRTAKRFLDVGAGTGSISIQAALEYPQLEVVAIERKIEAVQLIQKNRTHFECENLEVISGLAPVDLSGYFDAIFVGGTGGQMADIFSWCHGLLHPGGRLVLNFILLENALEAYQIADSMSWVDVEFVSIQSSQWTGLGSGHYFKPQNPTFILSCKKES</sequence>
<dbReference type="RefSeq" id="WP_160331934.1">
    <property type="nucleotide sequence ID" value="NZ_CATKDJ010000142.1"/>
</dbReference>
<evidence type="ECO:0000313" key="9">
    <source>
        <dbReference type="Proteomes" id="UP000461595"/>
    </source>
</evidence>
<evidence type="ECO:0000256" key="4">
    <source>
        <dbReference type="ARBA" id="ARBA00022679"/>
    </source>
</evidence>
<gene>
    <name evidence="7" type="ORF">E5983_00220</name>
    <name evidence="8" type="ORF">HZY94_00240</name>
</gene>
<dbReference type="InterPro" id="IPR025714">
    <property type="entry name" value="Methyltranfer_dom"/>
</dbReference>
<feature type="domain" description="Methyltransferase" evidence="6">
    <location>
        <begin position="31"/>
        <end position="132"/>
    </location>
</feature>
<dbReference type="NCBIfam" id="TIGR02469">
    <property type="entry name" value="CbiT"/>
    <property type="match status" value="1"/>
</dbReference>
<dbReference type="GO" id="GO:0032259">
    <property type="term" value="P:methylation"/>
    <property type="evidence" value="ECO:0007669"/>
    <property type="project" value="UniProtKB-KW"/>
</dbReference>
<accession>A0A7Z0M4C2</accession>
<dbReference type="InterPro" id="IPR029063">
    <property type="entry name" value="SAM-dependent_MTases_sf"/>
</dbReference>
<keyword evidence="4 8" id="KW-0808">Transferase</keyword>
<reference evidence="7 9" key="1">
    <citation type="submission" date="2019-12" db="EMBL/GenBank/DDBJ databases">
        <title>Microbes associate with the intestines of laboratory mice.</title>
        <authorList>
            <person name="Navarre W."/>
            <person name="Wong E."/>
        </authorList>
    </citation>
    <scope>NUCLEOTIDE SEQUENCE [LARGE SCALE GENOMIC DNA]</scope>
    <source>
        <strain evidence="7 9">NM51_B2-22</strain>
    </source>
</reference>
<dbReference type="CDD" id="cd02440">
    <property type="entry name" value="AdoMet_MTases"/>
    <property type="match status" value="1"/>
</dbReference>
<dbReference type="Gene3D" id="3.40.50.150">
    <property type="entry name" value="Vaccinia Virus protein VP39"/>
    <property type="match status" value="1"/>
</dbReference>
<comment type="pathway">
    <text evidence="1">Cofactor biosynthesis; adenosylcobalamin biosynthesis.</text>
</comment>
<evidence type="ECO:0000256" key="3">
    <source>
        <dbReference type="ARBA" id="ARBA00022603"/>
    </source>
</evidence>
<dbReference type="EMBL" id="WSRS01000001">
    <property type="protein sequence ID" value="MVX58101.1"/>
    <property type="molecule type" value="Genomic_DNA"/>
</dbReference>
<comment type="caution">
    <text evidence="8">The sequence shown here is derived from an EMBL/GenBank/DDBJ whole genome shotgun (WGS) entry which is preliminary data.</text>
</comment>
<evidence type="ECO:0000256" key="1">
    <source>
        <dbReference type="ARBA" id="ARBA00004953"/>
    </source>
</evidence>
<evidence type="ECO:0000259" key="6">
    <source>
        <dbReference type="Pfam" id="PF13847"/>
    </source>
</evidence>
<dbReference type="AlphaFoldDB" id="A0A7Z0M4C2"/>
<dbReference type="PANTHER" id="PTHR43182">
    <property type="entry name" value="COBALT-PRECORRIN-6B C(15)-METHYLTRANSFERASE (DECARBOXYLATING)"/>
    <property type="match status" value="1"/>
</dbReference>
<dbReference type="InterPro" id="IPR014008">
    <property type="entry name" value="Cbl_synth_MTase_CbiT"/>
</dbReference>
<dbReference type="UniPathway" id="UPA00148"/>
<dbReference type="GO" id="GO:0009236">
    <property type="term" value="P:cobalamin biosynthetic process"/>
    <property type="evidence" value="ECO:0007669"/>
    <property type="project" value="UniProtKB-UniPathway"/>
</dbReference>
<dbReference type="OrthoDB" id="9780707at2"/>
<keyword evidence="3 8" id="KW-0489">Methyltransferase</keyword>
<dbReference type="SUPFAM" id="SSF53335">
    <property type="entry name" value="S-adenosyl-L-methionine-dependent methyltransferases"/>
    <property type="match status" value="1"/>
</dbReference>
<dbReference type="InterPro" id="IPR050714">
    <property type="entry name" value="Cobalamin_biosynth_MTase"/>
</dbReference>
<proteinExistence type="predicted"/>
<evidence type="ECO:0000313" key="7">
    <source>
        <dbReference type="EMBL" id="MVX58101.1"/>
    </source>
</evidence>
<dbReference type="Proteomes" id="UP000461595">
    <property type="component" value="Unassembled WGS sequence"/>
</dbReference>
<organism evidence="8 10">
    <name type="scientific">Streptococcus danieliae</name>
    <dbReference type="NCBI Taxonomy" id="747656"/>
    <lineage>
        <taxon>Bacteria</taxon>
        <taxon>Bacillati</taxon>
        <taxon>Bacillota</taxon>
        <taxon>Bacilli</taxon>
        <taxon>Lactobacillales</taxon>
        <taxon>Streptococcaceae</taxon>
        <taxon>Streptococcus</taxon>
    </lineage>
</organism>
<evidence type="ECO:0000256" key="5">
    <source>
        <dbReference type="ARBA" id="ARBA00022691"/>
    </source>
</evidence>
<evidence type="ECO:0000256" key="2">
    <source>
        <dbReference type="ARBA" id="ARBA00022573"/>
    </source>
</evidence>
<reference evidence="8 10" key="2">
    <citation type="submission" date="2020-07" db="EMBL/GenBank/DDBJ databases">
        <title>MOT database genomes.</title>
        <authorList>
            <person name="Joseph S."/>
            <person name="Aduse-Opoku J."/>
            <person name="Hashim A."/>
            <person name="Wade W."/>
            <person name="Curtis M."/>
        </authorList>
    </citation>
    <scope>NUCLEOTIDE SEQUENCE [LARGE SCALE GENOMIC DNA]</scope>
    <source>
        <strain evidence="8 10">STR</strain>
    </source>
</reference>
<dbReference type="NCBIfam" id="NF006138">
    <property type="entry name" value="PRK08287.1"/>
    <property type="match status" value="1"/>
</dbReference>
<dbReference type="EMBL" id="JACBXX010000022">
    <property type="protein sequence ID" value="NYS95647.1"/>
    <property type="molecule type" value="Genomic_DNA"/>
</dbReference>